<protein>
    <submittedName>
        <fullName evidence="5">AraC family transcriptional regulator</fullName>
    </submittedName>
</protein>
<dbReference type="RefSeq" id="WP_035250432.1">
    <property type="nucleotide sequence ID" value="NZ_ARXU01000018.1"/>
</dbReference>
<dbReference type="PANTHER" id="PTHR47894:SF1">
    <property type="entry name" value="HTH-TYPE TRANSCRIPTIONAL REGULATOR VQSM"/>
    <property type="match status" value="1"/>
</dbReference>
<keyword evidence="6" id="KW-1185">Reference proteome</keyword>
<keyword evidence="3" id="KW-0804">Transcription</keyword>
<dbReference type="PROSITE" id="PS01124">
    <property type="entry name" value="HTH_ARAC_FAMILY_2"/>
    <property type="match status" value="1"/>
</dbReference>
<dbReference type="InterPro" id="IPR009057">
    <property type="entry name" value="Homeodomain-like_sf"/>
</dbReference>
<dbReference type="Pfam" id="PF12625">
    <property type="entry name" value="Arabinose_bd"/>
    <property type="match status" value="1"/>
</dbReference>
<evidence type="ECO:0000313" key="5">
    <source>
        <dbReference type="EMBL" id="KGD59774.1"/>
    </source>
</evidence>
<proteinExistence type="predicted"/>
<keyword evidence="1" id="KW-0805">Transcription regulation</keyword>
<evidence type="ECO:0000256" key="1">
    <source>
        <dbReference type="ARBA" id="ARBA00023015"/>
    </source>
</evidence>
<dbReference type="Gene3D" id="1.10.10.60">
    <property type="entry name" value="Homeodomain-like"/>
    <property type="match status" value="1"/>
</dbReference>
<feature type="domain" description="HTH araC/xylS-type" evidence="4">
    <location>
        <begin position="241"/>
        <end position="339"/>
    </location>
</feature>
<dbReference type="PRINTS" id="PR00032">
    <property type="entry name" value="HTHARAC"/>
</dbReference>
<dbReference type="InterPro" id="IPR032687">
    <property type="entry name" value="AraC-type_N"/>
</dbReference>
<dbReference type="SMART" id="SM00342">
    <property type="entry name" value="HTH_ARAC"/>
    <property type="match status" value="1"/>
</dbReference>
<sequence length="342" mass="38788">MALGEMDRLKPAIHPTYSRVLCAHLKREGFCDGDIFSGTRLAWQELLSEHRYLSLEQLSRLIRRALRLTQEPWIGVKIGGNTPVSSHGALGYAVASAPDIRTLLSVVARFVGVRLQLIELTFEEQDGWGRLQLKEQTDLGDCREFLLGALLGSFFQMTDAVSTGRSRGARVHLPFERPAWAEHYERLLGCPVAFDAECFLIEVPAEQLASPCLTADPAMHRNAIRDCEHQLKQLEKGGPFSQQVSLVLLDCQGEFPSLEIMAEKFAMSPRTLIRKLKEEDTRYQQLLDDVRSELAAWWLTETQLPIERIAEKLGYQDTSNFSRTFRRWFGMPPLAMRKEGAL</sequence>
<keyword evidence="2" id="KW-0238">DNA-binding</keyword>
<dbReference type="EMBL" id="ARXU01000018">
    <property type="protein sequence ID" value="KGD59774.1"/>
    <property type="molecule type" value="Genomic_DNA"/>
</dbReference>
<reference evidence="5 6" key="1">
    <citation type="submission" date="2012-09" db="EMBL/GenBank/DDBJ databases">
        <title>Genome Sequence of alkane-degrading Bacterium Alcanivorax jadensis T9.</title>
        <authorList>
            <person name="Lai Q."/>
            <person name="Shao Z."/>
        </authorList>
    </citation>
    <scope>NUCLEOTIDE SEQUENCE [LARGE SCALE GENOMIC DNA]</scope>
    <source>
        <strain evidence="5 6">T9</strain>
    </source>
</reference>
<dbReference type="Pfam" id="PF12833">
    <property type="entry name" value="HTH_18"/>
    <property type="match status" value="1"/>
</dbReference>
<gene>
    <name evidence="5" type="ORF">T9A_03156</name>
</gene>
<evidence type="ECO:0000256" key="2">
    <source>
        <dbReference type="ARBA" id="ARBA00023125"/>
    </source>
</evidence>
<evidence type="ECO:0000313" key="6">
    <source>
        <dbReference type="Proteomes" id="UP000029443"/>
    </source>
</evidence>
<accession>A0ABR4W8M8</accession>
<dbReference type="PANTHER" id="PTHR47894">
    <property type="entry name" value="HTH-TYPE TRANSCRIPTIONAL REGULATOR GADX"/>
    <property type="match status" value="1"/>
</dbReference>
<comment type="caution">
    <text evidence="5">The sequence shown here is derived from an EMBL/GenBank/DDBJ whole genome shotgun (WGS) entry which is preliminary data.</text>
</comment>
<evidence type="ECO:0000259" key="4">
    <source>
        <dbReference type="PROSITE" id="PS01124"/>
    </source>
</evidence>
<organism evidence="5 6">
    <name type="scientific">Alcanivorax jadensis T9</name>
    <dbReference type="NCBI Taxonomy" id="1177181"/>
    <lineage>
        <taxon>Bacteria</taxon>
        <taxon>Pseudomonadati</taxon>
        <taxon>Pseudomonadota</taxon>
        <taxon>Gammaproteobacteria</taxon>
        <taxon>Oceanospirillales</taxon>
        <taxon>Alcanivoracaceae</taxon>
        <taxon>Alcanivorax</taxon>
    </lineage>
</organism>
<dbReference type="InterPro" id="IPR018060">
    <property type="entry name" value="HTH_AraC"/>
</dbReference>
<dbReference type="InterPro" id="IPR020449">
    <property type="entry name" value="Tscrpt_reg_AraC-type_HTH"/>
</dbReference>
<name>A0ABR4W8M8_9GAMM</name>
<dbReference type="Proteomes" id="UP000029443">
    <property type="component" value="Unassembled WGS sequence"/>
</dbReference>
<dbReference type="SUPFAM" id="SSF46689">
    <property type="entry name" value="Homeodomain-like"/>
    <property type="match status" value="1"/>
</dbReference>
<evidence type="ECO:0000256" key="3">
    <source>
        <dbReference type="ARBA" id="ARBA00023163"/>
    </source>
</evidence>